<proteinExistence type="predicted"/>
<reference evidence="3" key="1">
    <citation type="submission" date="2017-02" db="UniProtKB">
        <authorList>
            <consortium name="WormBaseParasite"/>
        </authorList>
    </citation>
    <scope>IDENTIFICATION</scope>
</reference>
<dbReference type="Proteomes" id="UP000271162">
    <property type="component" value="Unassembled WGS sequence"/>
</dbReference>
<evidence type="ECO:0000313" key="1">
    <source>
        <dbReference type="EMBL" id="VDL68904.1"/>
    </source>
</evidence>
<keyword evidence="2" id="KW-1185">Reference proteome</keyword>
<gene>
    <name evidence="1" type="ORF">NBR_LOCUS5315</name>
</gene>
<dbReference type="EMBL" id="UYSL01012395">
    <property type="protein sequence ID" value="VDL68904.1"/>
    <property type="molecule type" value="Genomic_DNA"/>
</dbReference>
<accession>A0A0N4XS13</accession>
<organism evidence="3">
    <name type="scientific">Nippostrongylus brasiliensis</name>
    <name type="common">Rat hookworm</name>
    <dbReference type="NCBI Taxonomy" id="27835"/>
    <lineage>
        <taxon>Eukaryota</taxon>
        <taxon>Metazoa</taxon>
        <taxon>Ecdysozoa</taxon>
        <taxon>Nematoda</taxon>
        <taxon>Chromadorea</taxon>
        <taxon>Rhabditida</taxon>
        <taxon>Rhabditina</taxon>
        <taxon>Rhabditomorpha</taxon>
        <taxon>Strongyloidea</taxon>
        <taxon>Heligmosomidae</taxon>
        <taxon>Nippostrongylus</taxon>
    </lineage>
</organism>
<evidence type="ECO:0000313" key="2">
    <source>
        <dbReference type="Proteomes" id="UP000271162"/>
    </source>
</evidence>
<name>A0A0N4XS13_NIPBR</name>
<protein>
    <submittedName>
        <fullName evidence="3">Transposase</fullName>
    </submittedName>
</protein>
<reference evidence="1 2" key="2">
    <citation type="submission" date="2018-11" db="EMBL/GenBank/DDBJ databases">
        <authorList>
            <consortium name="Pathogen Informatics"/>
        </authorList>
    </citation>
    <scope>NUCLEOTIDE SEQUENCE [LARGE SCALE GENOMIC DNA]</scope>
</reference>
<evidence type="ECO:0000313" key="3">
    <source>
        <dbReference type="WBParaSite" id="NBR_0000531501-mRNA-1"/>
    </source>
</evidence>
<dbReference type="WBParaSite" id="NBR_0000531501-mRNA-1">
    <property type="protein sequence ID" value="NBR_0000531501-mRNA-1"/>
    <property type="gene ID" value="NBR_0000531501"/>
</dbReference>
<sequence length="31" mass="3974">MRTSVRFRELFGLSKMQWFLYKMPVCQWLYQ</sequence>
<dbReference type="AlphaFoldDB" id="A0A0N4XS13"/>